<protein>
    <submittedName>
        <fullName evidence="1">Uncharacterized protein</fullName>
    </submittedName>
</protein>
<feature type="non-terminal residue" evidence="1">
    <location>
        <position position="1"/>
    </location>
</feature>
<dbReference type="AlphaFoldDB" id="A0AAP2HQL7"/>
<dbReference type="EMBL" id="JAHPMX010000075">
    <property type="protein sequence ID" value="MBU9360862.1"/>
    <property type="molecule type" value="Genomic_DNA"/>
</dbReference>
<sequence length="144" mass="16251">GLGFLQKPDDLLFRKALLHVRLLLRKRTLLDSGWPCLQGAGHQVYFAIPKSLQQASETITFVGTGNRVELIYEDDRACRVGPRYFCQQVCSIAYRPQFCRYVLGADLMAFRPPDSTPLKAEIRLLFDGVNSNLEVTHLGRCAAH</sequence>
<evidence type="ECO:0000313" key="1">
    <source>
        <dbReference type="EMBL" id="MBU9360862.1"/>
    </source>
</evidence>
<proteinExistence type="predicted"/>
<accession>A0AAP2HQL7</accession>
<dbReference type="Proteomes" id="UP001196915">
    <property type="component" value="Unassembled WGS sequence"/>
</dbReference>
<name>A0AAP2HQL7_9BURK</name>
<organism evidence="1 2">
    <name type="scientific">Burkholderia multivorans</name>
    <dbReference type="NCBI Taxonomy" id="87883"/>
    <lineage>
        <taxon>Bacteria</taxon>
        <taxon>Pseudomonadati</taxon>
        <taxon>Pseudomonadota</taxon>
        <taxon>Betaproteobacteria</taxon>
        <taxon>Burkholderiales</taxon>
        <taxon>Burkholderiaceae</taxon>
        <taxon>Burkholderia</taxon>
        <taxon>Burkholderia cepacia complex</taxon>
    </lineage>
</organism>
<dbReference type="RefSeq" id="WP_217085124.1">
    <property type="nucleotide sequence ID" value="NZ_JAHPMX010000075.1"/>
</dbReference>
<evidence type="ECO:0000313" key="2">
    <source>
        <dbReference type="Proteomes" id="UP001196915"/>
    </source>
</evidence>
<reference evidence="1" key="1">
    <citation type="submission" date="2021-06" db="EMBL/GenBank/DDBJ databases">
        <title>A collection of bacterial strains from the Burkholderia cepacia Research Laboratory and Repository.</title>
        <authorList>
            <person name="Lipuma J."/>
            <person name="Spilker T."/>
        </authorList>
    </citation>
    <scope>NUCLEOTIDE SEQUENCE</scope>
    <source>
        <strain evidence="1">AU37435</strain>
    </source>
</reference>
<comment type="caution">
    <text evidence="1">The sequence shown here is derived from an EMBL/GenBank/DDBJ whole genome shotgun (WGS) entry which is preliminary data.</text>
</comment>
<gene>
    <name evidence="1" type="ORF">KTE52_31635</name>
</gene>